<name>A0A1Y2EA80_9PEZI</name>
<dbReference type="RefSeq" id="XP_040718501.1">
    <property type="nucleotide sequence ID" value="XM_040863401.1"/>
</dbReference>
<dbReference type="InterPro" id="IPR018531">
    <property type="entry name" value="DUF1993"/>
</dbReference>
<sequence>MTSLYDVSIPVLAKIMRTMSAILKKGETWAKENNISTTDLMDSRLYEDMLSLSDNVVISASTCKKAIQRLSGPELPGPEFKEKTIEELHAIIDETLKQLGEVKKSDVDSKKAEIVPCSFGRLEMKATAINYAQGYVIPTAFFHLNMIYAILRSKGVPLGKKDAMNEFLVDFEGWH</sequence>
<evidence type="ECO:0000313" key="1">
    <source>
        <dbReference type="EMBL" id="ORY68214.1"/>
    </source>
</evidence>
<dbReference type="STRING" id="1141098.A0A1Y2EA80"/>
<dbReference type="InterPro" id="IPR034660">
    <property type="entry name" value="DinB/YfiT-like"/>
</dbReference>
<keyword evidence="2" id="KW-1185">Reference proteome</keyword>
<dbReference type="OrthoDB" id="3724345at2759"/>
<protein>
    <recommendedName>
        <fullName evidence="3">Helix-turn-helix-domain containing protein type</fullName>
    </recommendedName>
</protein>
<accession>A0A1Y2EA80</accession>
<proteinExistence type="predicted"/>
<reference evidence="1 2" key="1">
    <citation type="submission" date="2016-07" db="EMBL/GenBank/DDBJ databases">
        <title>Pervasive Adenine N6-methylation of Active Genes in Fungi.</title>
        <authorList>
            <consortium name="DOE Joint Genome Institute"/>
            <person name="Mondo S.J."/>
            <person name="Dannebaum R.O."/>
            <person name="Kuo R.C."/>
            <person name="Labutti K."/>
            <person name="Haridas S."/>
            <person name="Kuo A."/>
            <person name="Salamov A."/>
            <person name="Ahrendt S.R."/>
            <person name="Lipzen A."/>
            <person name="Sullivan W."/>
            <person name="Andreopoulos W.B."/>
            <person name="Clum A."/>
            <person name="Lindquist E."/>
            <person name="Daum C."/>
            <person name="Ramamoorthy G.K."/>
            <person name="Gryganskyi A."/>
            <person name="Culley D."/>
            <person name="Magnuson J.K."/>
            <person name="James T.Y."/>
            <person name="O'Malley M.A."/>
            <person name="Stajich J.E."/>
            <person name="Spatafora J.W."/>
            <person name="Visel A."/>
            <person name="Grigoriev I.V."/>
        </authorList>
    </citation>
    <scope>NUCLEOTIDE SEQUENCE [LARGE SCALE GENOMIC DNA]</scope>
    <source>
        <strain evidence="1 2">CBS 129021</strain>
    </source>
</reference>
<comment type="caution">
    <text evidence="1">The sequence shown here is derived from an EMBL/GenBank/DDBJ whole genome shotgun (WGS) entry which is preliminary data.</text>
</comment>
<dbReference type="GeneID" id="63779613"/>
<dbReference type="Proteomes" id="UP000193689">
    <property type="component" value="Unassembled WGS sequence"/>
</dbReference>
<gene>
    <name evidence="1" type="ORF">BCR38DRAFT_481700</name>
</gene>
<dbReference type="AlphaFoldDB" id="A0A1Y2EA80"/>
<dbReference type="InParanoid" id="A0A1Y2EA80"/>
<dbReference type="PANTHER" id="PTHR36922">
    <property type="entry name" value="BLL2446 PROTEIN"/>
    <property type="match status" value="1"/>
</dbReference>
<evidence type="ECO:0000313" key="2">
    <source>
        <dbReference type="Proteomes" id="UP000193689"/>
    </source>
</evidence>
<dbReference type="Pfam" id="PF09351">
    <property type="entry name" value="DUF1993"/>
    <property type="match status" value="1"/>
</dbReference>
<organism evidence="1 2">
    <name type="scientific">Pseudomassariella vexata</name>
    <dbReference type="NCBI Taxonomy" id="1141098"/>
    <lineage>
        <taxon>Eukaryota</taxon>
        <taxon>Fungi</taxon>
        <taxon>Dikarya</taxon>
        <taxon>Ascomycota</taxon>
        <taxon>Pezizomycotina</taxon>
        <taxon>Sordariomycetes</taxon>
        <taxon>Xylariomycetidae</taxon>
        <taxon>Amphisphaeriales</taxon>
        <taxon>Pseudomassariaceae</taxon>
        <taxon>Pseudomassariella</taxon>
    </lineage>
</organism>
<evidence type="ECO:0008006" key="3">
    <source>
        <dbReference type="Google" id="ProtNLM"/>
    </source>
</evidence>
<dbReference type="EMBL" id="MCFJ01000003">
    <property type="protein sequence ID" value="ORY68214.1"/>
    <property type="molecule type" value="Genomic_DNA"/>
</dbReference>
<dbReference type="Gene3D" id="1.20.120.450">
    <property type="entry name" value="dinb family like domain"/>
    <property type="match status" value="1"/>
</dbReference>
<dbReference type="PANTHER" id="PTHR36922:SF1">
    <property type="entry name" value="DUF1993 DOMAIN-CONTAINING PROTEIN"/>
    <property type="match status" value="1"/>
</dbReference>
<dbReference type="SUPFAM" id="SSF109854">
    <property type="entry name" value="DinB/YfiT-like putative metalloenzymes"/>
    <property type="match status" value="1"/>
</dbReference>